<evidence type="ECO:0000313" key="2">
    <source>
        <dbReference type="EMBL" id="MBB5193247.1"/>
    </source>
</evidence>
<protein>
    <submittedName>
        <fullName evidence="2">Transcriptional regulator with XRE-family HTH domain</fullName>
    </submittedName>
</protein>
<accession>A0A840RJG3</accession>
<dbReference type="Pfam" id="PF13560">
    <property type="entry name" value="HTH_31"/>
    <property type="match status" value="1"/>
</dbReference>
<reference evidence="2 3" key="1">
    <citation type="submission" date="2020-08" db="EMBL/GenBank/DDBJ databases">
        <title>Genomic Encyclopedia of Type Strains, Phase IV (KMG-IV): sequencing the most valuable type-strain genomes for metagenomic binning, comparative biology and taxonomic classification.</title>
        <authorList>
            <person name="Goeker M."/>
        </authorList>
    </citation>
    <scope>NUCLEOTIDE SEQUENCE [LARGE SCALE GENOMIC DNA]</scope>
    <source>
        <strain evidence="2 3">DSM 18233</strain>
    </source>
</reference>
<dbReference type="SUPFAM" id="SSF47413">
    <property type="entry name" value="lambda repressor-like DNA-binding domains"/>
    <property type="match status" value="1"/>
</dbReference>
<keyword evidence="3" id="KW-1185">Reference proteome</keyword>
<dbReference type="GO" id="GO:0003677">
    <property type="term" value="F:DNA binding"/>
    <property type="evidence" value="ECO:0007669"/>
    <property type="project" value="InterPro"/>
</dbReference>
<comment type="caution">
    <text evidence="2">The sequence shown here is derived from an EMBL/GenBank/DDBJ whole genome shotgun (WGS) entry which is preliminary data.</text>
</comment>
<dbReference type="InterPro" id="IPR001387">
    <property type="entry name" value="Cro/C1-type_HTH"/>
</dbReference>
<dbReference type="InterPro" id="IPR010982">
    <property type="entry name" value="Lambda_DNA-bd_dom_sf"/>
</dbReference>
<dbReference type="RefSeq" id="WP_184102898.1">
    <property type="nucleotide sequence ID" value="NZ_JACHHN010000010.1"/>
</dbReference>
<evidence type="ECO:0000313" key="3">
    <source>
        <dbReference type="Proteomes" id="UP000543030"/>
    </source>
</evidence>
<dbReference type="EMBL" id="JACHHN010000010">
    <property type="protein sequence ID" value="MBB5193247.1"/>
    <property type="molecule type" value="Genomic_DNA"/>
</dbReference>
<dbReference type="Proteomes" id="UP000543030">
    <property type="component" value="Unassembled WGS sequence"/>
</dbReference>
<evidence type="ECO:0000259" key="1">
    <source>
        <dbReference type="PROSITE" id="PS50943"/>
    </source>
</evidence>
<organism evidence="2 3">
    <name type="scientific">Silvimonas terrae</name>
    <dbReference type="NCBI Taxonomy" id="300266"/>
    <lineage>
        <taxon>Bacteria</taxon>
        <taxon>Pseudomonadati</taxon>
        <taxon>Pseudomonadota</taxon>
        <taxon>Betaproteobacteria</taxon>
        <taxon>Neisseriales</taxon>
        <taxon>Chitinibacteraceae</taxon>
        <taxon>Silvimonas</taxon>
    </lineage>
</organism>
<name>A0A840RJG3_9NEIS</name>
<sequence length="113" mass="12384">MKGKQNVLLSAALTKEMVEIGEKLRRLRTARKVRQADAAVRAGIARSTASRIESGDPALAIGQLLRYLDAIAPGVSLLSLLSEDDPALLSLADREKTKRVRVLSQSEREELDF</sequence>
<gene>
    <name evidence="2" type="ORF">HNQ50_004001</name>
</gene>
<dbReference type="CDD" id="cd00093">
    <property type="entry name" value="HTH_XRE"/>
    <property type="match status" value="1"/>
</dbReference>
<proteinExistence type="predicted"/>
<dbReference type="SMART" id="SM00530">
    <property type="entry name" value="HTH_XRE"/>
    <property type="match status" value="1"/>
</dbReference>
<dbReference type="AlphaFoldDB" id="A0A840RJG3"/>
<feature type="domain" description="HTH cro/C1-type" evidence="1">
    <location>
        <begin position="24"/>
        <end position="55"/>
    </location>
</feature>
<dbReference type="Gene3D" id="1.10.260.40">
    <property type="entry name" value="lambda repressor-like DNA-binding domains"/>
    <property type="match status" value="1"/>
</dbReference>
<dbReference type="PROSITE" id="PS50943">
    <property type="entry name" value="HTH_CROC1"/>
    <property type="match status" value="1"/>
</dbReference>